<organism evidence="2 3">
    <name type="scientific">Desemzia incerta</name>
    <dbReference type="NCBI Taxonomy" id="82801"/>
    <lineage>
        <taxon>Bacteria</taxon>
        <taxon>Bacillati</taxon>
        <taxon>Bacillota</taxon>
        <taxon>Bacilli</taxon>
        <taxon>Lactobacillales</taxon>
        <taxon>Carnobacteriaceae</taxon>
        <taxon>Desemzia</taxon>
    </lineage>
</organism>
<accession>A0A1I5VU24</accession>
<sequence length="230" mass="25160">MKKIVGGLLLSLSAVTLMACSGGLDNTGKETSKDSNAATSSSAIEPVDENYVEKGKLLEVGQWTDDEGYGGKITLAKLASPKETIQILDGFSILINDIKILEYSEVDQNLLESDVSDGFIPENSLTEDGFYTIQIDYVVTNDTDNALDFYGLNYIVTDQGQQIDVMMDNLNYSNTTTFQPNTKVEDYIVAPINAEAMSDLSKVTLTTSELWDESDGSQLVDEKSIEVNFN</sequence>
<dbReference type="PROSITE" id="PS51257">
    <property type="entry name" value="PROKAR_LIPOPROTEIN"/>
    <property type="match status" value="1"/>
</dbReference>
<keyword evidence="3" id="KW-1185">Reference proteome</keyword>
<dbReference type="RefSeq" id="WP_092479665.1">
    <property type="nucleotide sequence ID" value="NZ_FOXW01000002.1"/>
</dbReference>
<evidence type="ECO:0000256" key="1">
    <source>
        <dbReference type="SAM" id="SignalP"/>
    </source>
</evidence>
<reference evidence="2 3" key="1">
    <citation type="submission" date="2016-10" db="EMBL/GenBank/DDBJ databases">
        <authorList>
            <person name="de Groot N.N."/>
        </authorList>
    </citation>
    <scope>NUCLEOTIDE SEQUENCE [LARGE SCALE GENOMIC DNA]</scope>
    <source>
        <strain evidence="2 3">DSM 20581</strain>
    </source>
</reference>
<proteinExistence type="predicted"/>
<evidence type="ECO:0008006" key="4">
    <source>
        <dbReference type="Google" id="ProtNLM"/>
    </source>
</evidence>
<protein>
    <recommendedName>
        <fullName evidence="4">DUF4352 domain-containing protein</fullName>
    </recommendedName>
</protein>
<keyword evidence="1" id="KW-0732">Signal</keyword>
<name>A0A1I5VU24_9LACT</name>
<gene>
    <name evidence="2" type="ORF">SAMN04488506_0591</name>
</gene>
<feature type="signal peptide" evidence="1">
    <location>
        <begin position="1"/>
        <end position="19"/>
    </location>
</feature>
<dbReference type="AlphaFoldDB" id="A0A1I5VU24"/>
<evidence type="ECO:0000313" key="2">
    <source>
        <dbReference type="EMBL" id="SFQ10999.1"/>
    </source>
</evidence>
<dbReference type="OrthoDB" id="2297085at2"/>
<evidence type="ECO:0000313" key="3">
    <source>
        <dbReference type="Proteomes" id="UP000199136"/>
    </source>
</evidence>
<dbReference type="EMBL" id="FOXW01000002">
    <property type="protein sequence ID" value="SFQ10999.1"/>
    <property type="molecule type" value="Genomic_DNA"/>
</dbReference>
<dbReference type="Proteomes" id="UP000199136">
    <property type="component" value="Unassembled WGS sequence"/>
</dbReference>
<feature type="chain" id="PRO_5011573065" description="DUF4352 domain-containing protein" evidence="1">
    <location>
        <begin position="20"/>
        <end position="230"/>
    </location>
</feature>